<name>A0ABP0IYI3_9DINO</name>
<dbReference type="InterPro" id="IPR001261">
    <property type="entry name" value="ArgE/DapE_CS"/>
</dbReference>
<accession>A0ABP0IYI3</accession>
<evidence type="ECO:0000313" key="8">
    <source>
        <dbReference type="EMBL" id="CAK9007171.1"/>
    </source>
</evidence>
<dbReference type="Pfam" id="PF01546">
    <property type="entry name" value="Peptidase_M20"/>
    <property type="match status" value="1"/>
</dbReference>
<keyword evidence="9" id="KW-1185">Reference proteome</keyword>
<feature type="transmembrane region" description="Helical" evidence="6">
    <location>
        <begin position="61"/>
        <end position="82"/>
    </location>
</feature>
<dbReference type="PROSITE" id="PS00758">
    <property type="entry name" value="ARGE_DAPE_CPG2_1"/>
    <property type="match status" value="1"/>
</dbReference>
<reference evidence="8 9" key="1">
    <citation type="submission" date="2024-02" db="EMBL/GenBank/DDBJ databases">
        <authorList>
            <person name="Chen Y."/>
            <person name="Shah S."/>
            <person name="Dougan E. K."/>
            <person name="Thang M."/>
            <person name="Chan C."/>
        </authorList>
    </citation>
    <scope>NUCLEOTIDE SEQUENCE [LARGE SCALE GENOMIC DNA]</scope>
</reference>
<dbReference type="InterPro" id="IPR011650">
    <property type="entry name" value="Peptidase_M20_dimer"/>
</dbReference>
<evidence type="ECO:0000256" key="6">
    <source>
        <dbReference type="SAM" id="Phobius"/>
    </source>
</evidence>
<dbReference type="Proteomes" id="UP001642464">
    <property type="component" value="Unassembled WGS sequence"/>
</dbReference>
<dbReference type="Gene3D" id="3.30.70.360">
    <property type="match status" value="1"/>
</dbReference>
<keyword evidence="2" id="KW-0645">Protease</keyword>
<comment type="caution">
    <text evidence="8">The sequence shown here is derived from an EMBL/GenBank/DDBJ whole genome shotgun (WGS) entry which is preliminary data.</text>
</comment>
<keyword evidence="5" id="KW-0862">Zinc</keyword>
<dbReference type="Pfam" id="PF07687">
    <property type="entry name" value="M20_dimer"/>
    <property type="match status" value="1"/>
</dbReference>
<evidence type="ECO:0000259" key="7">
    <source>
        <dbReference type="Pfam" id="PF07687"/>
    </source>
</evidence>
<evidence type="ECO:0000313" key="9">
    <source>
        <dbReference type="Proteomes" id="UP001642464"/>
    </source>
</evidence>
<dbReference type="InterPro" id="IPR036264">
    <property type="entry name" value="Bact_exopeptidase_dim_dom"/>
</dbReference>
<evidence type="ECO:0000256" key="4">
    <source>
        <dbReference type="ARBA" id="ARBA00022801"/>
    </source>
</evidence>
<keyword evidence="6" id="KW-0812">Transmembrane</keyword>
<keyword evidence="4" id="KW-0378">Hydrolase</keyword>
<protein>
    <submittedName>
        <fullName evidence="8">Probable carboxypeptidase S-like 2</fullName>
    </submittedName>
</protein>
<evidence type="ECO:0000256" key="3">
    <source>
        <dbReference type="ARBA" id="ARBA00022723"/>
    </source>
</evidence>
<evidence type="ECO:0000256" key="1">
    <source>
        <dbReference type="ARBA" id="ARBA00006247"/>
    </source>
</evidence>
<dbReference type="InterPro" id="IPR047177">
    <property type="entry name" value="Pept_M20A"/>
</dbReference>
<evidence type="ECO:0000256" key="5">
    <source>
        <dbReference type="ARBA" id="ARBA00022833"/>
    </source>
</evidence>
<keyword evidence="6" id="KW-1133">Transmembrane helix</keyword>
<feature type="domain" description="Peptidase M20 dimerisation" evidence="7">
    <location>
        <begin position="361"/>
        <end position="495"/>
    </location>
</feature>
<keyword evidence="3" id="KW-0479">Metal-binding</keyword>
<evidence type="ECO:0000256" key="2">
    <source>
        <dbReference type="ARBA" id="ARBA00022670"/>
    </source>
</evidence>
<keyword evidence="6" id="KW-0472">Membrane</keyword>
<proteinExistence type="inferred from homology"/>
<dbReference type="PANTHER" id="PTHR45962">
    <property type="entry name" value="N-FATTY-ACYL-AMINO ACID SYNTHASE/HYDROLASE PM20D1"/>
    <property type="match status" value="1"/>
</dbReference>
<dbReference type="Gene3D" id="1.10.150.900">
    <property type="match status" value="1"/>
</dbReference>
<dbReference type="SUPFAM" id="SSF53187">
    <property type="entry name" value="Zn-dependent exopeptidases"/>
    <property type="match status" value="1"/>
</dbReference>
<dbReference type="InterPro" id="IPR002933">
    <property type="entry name" value="Peptidase_M20"/>
</dbReference>
<dbReference type="EMBL" id="CAXAMM010005433">
    <property type="protein sequence ID" value="CAK9007171.1"/>
    <property type="molecule type" value="Genomic_DNA"/>
</dbReference>
<dbReference type="PANTHER" id="PTHR45962:SF1">
    <property type="entry name" value="N-FATTY-ACYL-AMINO ACID SYNTHASE_HYDROLASE PM20D1"/>
    <property type="match status" value="1"/>
</dbReference>
<comment type="similarity">
    <text evidence="1">Belongs to the peptidase M20A family.</text>
</comment>
<sequence length="621" mass="67588">EQEEGKGGAMEVPSPHSCWVCASREAGFVREPGLGSKAREAGKDVVNVENLSGLIRRVSRIVQATGASMCVLAVLVLGLSFADARLGNGGQPSASEGDAAPLVWIGAGLGAGFVVLLAVVVFNAATLTAESPGGNEAVGHLAKSEETPTVDSTKAAEIAAALADAIRCKTISHDVVGEGKYDTAELLKLHELLRERFPLVHSSTFVTRTVVNDLSLLYEWQGSDPNAQPVMLCAHLDVVPTPHADEWAVDDPFGGLVDDEGIVWGRGAIDNKHNVLTQLFALESLLEEGVTQLERTVFFAFGHDEEIGGYEGAQEISKVVQERLGHHSSLALVLDEGPFVVKGAIPGVDPELPIAFVANVEKGNCSIKLTVDSQDSGHSSMPHPESNIGILAKALHRLETRPFPPHLDQYLESVRHLGSHLPLHLRLVFGNAWLFKPLLRHLILSKPTTAAGVRTTTAITVAKAGNKINVMPGSAMAFVNHRIHPEDIDEEHVMAYDRKVINDRRVKMDLHRILIRPSPVTPIDTPQFALLERAIKSVFHGPVVPTIMVGNTDTRHYLELAKDQDGQTHVFRFSPVLFDKLSDTKMFHGIDERISTEKLSKCFLFYRSFLCNVDDFLENSR</sequence>
<dbReference type="SUPFAM" id="SSF55031">
    <property type="entry name" value="Bacterial exopeptidase dimerisation domain"/>
    <property type="match status" value="1"/>
</dbReference>
<gene>
    <name evidence="8" type="ORF">SCF082_LOCUS9350</name>
</gene>
<feature type="non-terminal residue" evidence="8">
    <location>
        <position position="1"/>
    </location>
</feature>
<dbReference type="Gene3D" id="3.40.630.10">
    <property type="entry name" value="Zn peptidases"/>
    <property type="match status" value="1"/>
</dbReference>
<organism evidence="8 9">
    <name type="scientific">Durusdinium trenchii</name>
    <dbReference type="NCBI Taxonomy" id="1381693"/>
    <lineage>
        <taxon>Eukaryota</taxon>
        <taxon>Sar</taxon>
        <taxon>Alveolata</taxon>
        <taxon>Dinophyceae</taxon>
        <taxon>Suessiales</taxon>
        <taxon>Symbiodiniaceae</taxon>
        <taxon>Durusdinium</taxon>
    </lineage>
</organism>
<feature type="transmembrane region" description="Helical" evidence="6">
    <location>
        <begin position="102"/>
        <end position="122"/>
    </location>
</feature>